<feature type="domain" description="Duffy-binding-like" evidence="3">
    <location>
        <begin position="1720"/>
        <end position="1863"/>
    </location>
</feature>
<feature type="domain" description="Duffy-binding-like" evidence="8">
    <location>
        <begin position="312"/>
        <end position="459"/>
    </location>
</feature>
<dbReference type="OrthoDB" id="379146at2759"/>
<dbReference type="FunFam" id="1.20.58.830:FF:000021">
    <property type="entry name" value="Erythrocyte membrane protein 1, PfEMP1"/>
    <property type="match status" value="1"/>
</dbReference>
<reference evidence="10" key="2">
    <citation type="submission" date="2006-09" db="EMBL/GenBank/DDBJ databases">
        <title>The genome sequence of Plasmodium falciparum Dd2.</title>
        <authorList>
            <consortium name="The Broad Institute Genome Sequencing Platform"/>
            <person name="Birren B."/>
            <person name="Lander E."/>
            <person name="Galagan J."/>
            <person name="Nusbaum C."/>
            <person name="Devon K."/>
            <person name="Henn M."/>
            <person name="Jaffe D."/>
            <person name="Butler J."/>
            <person name="Alvarez P."/>
            <person name="Gnerre S."/>
            <person name="Grabherr M."/>
            <person name="Kleber M."/>
            <person name="Mauceli E."/>
            <person name="Brockman W."/>
            <person name="MacCallum I.A."/>
            <person name="Rounsley S."/>
            <person name="Young S."/>
            <person name="LaButti K."/>
            <person name="Pushparaj V."/>
            <person name="DeCaprio D."/>
            <person name="Crawford M."/>
            <person name="Koehrsen M."/>
            <person name="Engels R."/>
            <person name="Montgomery P."/>
            <person name="Pearson M."/>
            <person name="Howarth C."/>
            <person name="Larson L."/>
            <person name="Luoma S."/>
            <person name="White J."/>
            <person name="Kodira C."/>
            <person name="Zeng Q."/>
            <person name="O'Leary S."/>
            <person name="Yandava C."/>
            <person name="Alvarado L."/>
            <person name="Wirth D."/>
            <person name="Volkman S."/>
            <person name="Hartl D."/>
        </authorList>
    </citation>
    <scope>NUCLEOTIDE SEQUENCE [LARGE SCALE GENOMIC DNA]</scope>
</reference>
<dbReference type="FunFam" id="1.20.1310.20:FF:000003">
    <property type="entry name" value="Erythrocyte membrane protein 1, PfEMP1"/>
    <property type="match status" value="1"/>
</dbReference>
<dbReference type="InterPro" id="IPR029211">
    <property type="entry name" value="PfEMP1_ATS"/>
</dbReference>
<dbReference type="Pfam" id="PF03011">
    <property type="entry name" value="PFEMP"/>
    <property type="match status" value="2"/>
</dbReference>
<dbReference type="GO" id="GO:0046789">
    <property type="term" value="F:host cell surface receptor binding"/>
    <property type="evidence" value="ECO:0007669"/>
    <property type="project" value="InterPro"/>
</dbReference>
<feature type="region of interest" description="Disordered" evidence="2">
    <location>
        <begin position="2324"/>
        <end position="2512"/>
    </location>
</feature>
<evidence type="ECO:0000259" key="6">
    <source>
        <dbReference type="Pfam" id="PF15447"/>
    </source>
</evidence>
<evidence type="ECO:0000313" key="9">
    <source>
        <dbReference type="EMBL" id="KOB84866.1"/>
    </source>
</evidence>
<feature type="compositionally biased region" description="Basic and acidic residues" evidence="2">
    <location>
        <begin position="808"/>
        <end position="817"/>
    </location>
</feature>
<dbReference type="Gene3D" id="1.20.58.830">
    <property type="match status" value="4"/>
</dbReference>
<dbReference type="FunFam" id="1.10.1900.40:FF:000001">
    <property type="entry name" value="Erythrocyte membrane protein 1"/>
    <property type="match status" value="1"/>
</dbReference>
<dbReference type="FunFam" id="1.20.58.1930:FF:000001">
    <property type="entry name" value="Erythrocyte membrane protein 1, PfEMP1"/>
    <property type="match status" value="2"/>
</dbReference>
<feature type="domain" description="Plasmodium falciparum erythrocyte membrane protein-1 N-terminal segment" evidence="6">
    <location>
        <begin position="23"/>
        <end position="55"/>
    </location>
</feature>
<sequence>MGKSYSKEEPKIVVPNVTYNSPRNVLENIGKWIKDKRQIESKHERQLKGTLSSARFIDILSRFSKDVRQHYYGSCSLDHKFHTNMNDGTNDGRSPCHNRNQNRFDENAEAYCNNDKIRDNGERSAGGACAPFRRQNLCDKNLEYLINENTNTTHDLLGNVLVTAKYEGASIVEKHPNRGSSEVCTALARSFADIGDIIRGRDMFKRNDKDAVRHGLKVVFKNIYDKLSPEVREHYKDVDGSGNYYKLREDWWKVNRDQVWKALTCNAPKDAHYFLKSSPDFKSFSDHKCGHDENAPLTNLDYVPQFLRWFDEWSEEFCRIKKIKIDKTKEECRGGNNKKECSKEGYDCNKTNLRLNEIFVDLQCPNCEKSCTSYSEWIENKKKEFKKQKKKYEMQLNGTESHGNMVNESYDKTFYNELKNTNKHDNFFKLFNKGQICENVHEKNKIDHNYLEKTFSSSEYCKSCPIFNLKCANGKCNSLDDIKCPKIQTATNIRTYKIEKPIDIHILVNDSEKKELSDDLKDDFKECDLFKRLRKQNWNCKYKCNLHVCELQNFNKEIDDEKHMLIEVLIKRWLKYFLKDYNKIKEILNECINNGTNTLCIEGCYKNCECVEKWIKEKREEWQNIKARYVQQYESKVEDVSSKLKKFLKQDLFTNYIKNALDPGETLDTMKESSGCNKPSISNRESCKNNDVITILLNRLQKEMNSCKTQHKESNNQNCLKTLPPPLPRRPRGVLRLRRFRRHRRRRRRPPPPPAPRQSVARSEDHNENTTPRPAPPAEKDGAHDDEGEEDEDEDEETTVDVEEEETPKEAEAEKTVEVQVVPAPPPTQDDVNVCSIVEKILTGKKETDEIVQCNRKYKYGKGNYPPWDCNSQIHRTHNGACMPPRRQKLCVINLQYFNGTSKNDLRKAFIECAAVETFFLWNKYKEDKKNEKITYGTGQKTPDEEAEIQLKSGIIPDDFKRQMFYTFGDFRDFLFGTDISKNHGNGSALENQINSVFPPNSGGKHPNGKTRQEWWNENGPYIWKGMLCALSYNAKEKKFKVHVRNTLTKQYGYSNVKFSDKTNTTLSTFSQTPQFLRWFTEWSDEFCTERKKLEDKVGTACKSDYEGCANTKDNGNGNCVNACNKYKEYISGKQTQYESQEGKFEAEKTSGKAGYENYSGKKASDYLKNECLNSACNCMDKVHTISNYWEKPHKTYDTLSLQKKCSCPPPPCEIVDAILGDKSSKGYVEGCRKKYKTPRSQWECGKSSGEGGEDGDKCIPPRRKRLYVKDLQDLTEEKSPLDLREAFIKCAAVETFFAWHEFKKEKEREEKEQQYLVGYISADPNDPQKQLEHGNIPDEFKRQMFYTFGDYRDIFFGKDIGSDNDMETIKNNIDNFFPNKDKIPNGLTREKWWKNYGPDIWEGMLCALSYDTETKEFKKEVSKNLTSSEKTKYLYNNVTFGDTSNTKLIDFVKRPSFFRWLQEWGEQFYRKRIHKLAKIKVDCRAQNGQNHCDDDGFDCDEIGPNEDKTFETFKCPSCAISCRSYKEWINTKKNEFNKHEKKYQMEINNVASRIFDNYDKEYVQSLSKRYASVESFLDKLKEEPYYKENNEVITIDFKNIDDTFGPAKNCAPCPTLGVNCKESDCNDAPVKSCNGKNFIVVDDIKKVKKRIDEDVIIVSDNSTNGLPSALMNSCQNTGMFEGIKENEWSCGYICDLDICKPKNIKGDIDHNQYIPIRILFKRWVENFLKDYNKTNDKISHCMNYDEKFNCINGCKDKCNCVQKWIGQKKKEWEKVRDRYLKPYEIEDSKKYYSVRTFLETLEPQTEVRKAIKPFKNLIDLEDSNKCIDTMTPNKNECENNDVITILLHKLQERIKSCQSQHKPLNGKICYEETYIPKKNPDINTPSDNTDTLALESYPPPFCNVPANPCGKPDATNVVSVKEVAKEMHEEAQKNMVERSGKDGEGKSCLVGDITLAKFKSSAKLSEVNKVCDITKEHSYANGASNNPCHGKGDRLKIETQWKDTGKSGKHVDVYLPPRREHMCTSNLEYLLKGNSHQIMKVGNNKINHSFLGEVLLAAKYEADYIKTKYKSLSGQDDKETICRAMKYSFADIGDIIRGKDLWEHNDFKKLEEHLVKIFGKIKEELKDKLNSKYDNDPDYKLLRYDWWEANRDQVWEAMKCPTKPPVTTNCDTTTVTPLVDYIPQRIRWMTEWAEWYCKMQKEEYEKLKRGCEGCRSKGKGCKHDDQNCKNCRKACDEYWTKIQTWEKQWAKIKTKYEQLYKKVQDGVTNTSSDGSKYETDVVSFLKQLHDKNSDHKIYSTAAGYIHQEAKYLDCTQQTQFCEKKKKNGDNPTNGEEKVDNEKYAFKYPPPDYVEACKCKDRPPQTEDGRARSDRGEDGVRPPVPVPQPAQEEGSTPKEEEETANGEELPPGPSATPVPELPGPRSPPAPAGENPRVIHSDEEDDDDDDDDDDDEDDDGEDDDDDDFEEEEEEDDLDDEEEKEDTAENHTEEESPQPAAPAPLPPPPPPLPPLKTALVTSTLAWSVGIGFAALTYFLLKKKPKSPVDLIRVLDIHKGDYGTPTSKSKNRYIPYRSGPYKGKTYIYMEGDSDSGHYYEDTTDITSSESEYEELDINDIYVPGSPKYKTLIEVVLEPSKSNGNTPSRGDGNTLGDDMVPTTNTFTDEEWNELKHDFISQYIQSRLPMDVPQYDVSTELPMNIVGNVLDDGINEKPFITSIHDRDLYTGEEIKYNINMSTNSMDDPKYVSNNVYSGIDLINDTLSGNQHIDIYDELLKRKENELFGTNHTKNTSNNSVAKNTNNDPIMNQLDLLHKWLDRHRDMCEKWNKKEELLDILNEQWNKDNNSGDIPSDSNKRLNTDVSIEIDMDETKGKKEFSNMDTNVDTPTMDNILDDLETYNEPFYDIYEDDVYYDVNDDENPSVDNIPMDHNKVDVPKKVHVEMKILNNTFNGSLEPEFPISDVWNI</sequence>
<gene>
    <name evidence="9" type="ORF">PFDG_00187</name>
</gene>
<dbReference type="Pfam" id="PF22672">
    <property type="entry name" value="DBL_C"/>
    <property type="match status" value="2"/>
</dbReference>
<feature type="coiled-coil region" evidence="1">
    <location>
        <begin position="375"/>
        <end position="402"/>
    </location>
</feature>
<dbReference type="Pfam" id="PF15447">
    <property type="entry name" value="NTS"/>
    <property type="match status" value="1"/>
</dbReference>
<evidence type="ECO:0000256" key="1">
    <source>
        <dbReference type="SAM" id="Coils"/>
    </source>
</evidence>
<dbReference type="InterPro" id="IPR041480">
    <property type="entry name" value="CIDR1_gamma"/>
</dbReference>
<protein>
    <recommendedName>
        <fullName evidence="11">Erythrocyte membrane protein 1</fullName>
    </recommendedName>
</protein>
<feature type="region of interest" description="Disordered" evidence="2">
    <location>
        <begin position="706"/>
        <end position="826"/>
    </location>
</feature>
<dbReference type="SUPFAM" id="SSF140924">
    <property type="entry name" value="Duffy binding domain-like"/>
    <property type="match status" value="6"/>
</dbReference>
<dbReference type="Proteomes" id="UP000054282">
    <property type="component" value="Unassembled WGS sequence"/>
</dbReference>
<dbReference type="KEGG" id="pfd:PFDG_00187"/>
<feature type="compositionally biased region" description="Basic residues" evidence="2">
    <location>
        <begin position="729"/>
        <end position="750"/>
    </location>
</feature>
<feature type="compositionally biased region" description="Acidic residues" evidence="2">
    <location>
        <begin position="786"/>
        <end position="807"/>
    </location>
</feature>
<dbReference type="Gene3D" id="1.10.1900.40">
    <property type="entry name" value="Acidic terminal segments, variant surface antigen of PfEMP1"/>
    <property type="match status" value="2"/>
</dbReference>
<feature type="compositionally biased region" description="Acidic residues" evidence="2">
    <location>
        <begin position="2441"/>
        <end position="2484"/>
    </location>
</feature>
<dbReference type="InterPro" id="IPR042202">
    <property type="entry name" value="Duffy-ag-bd_sf"/>
</dbReference>
<evidence type="ECO:0000259" key="4">
    <source>
        <dbReference type="Pfam" id="PF05424"/>
    </source>
</evidence>
<keyword evidence="1" id="KW-0175">Coiled coil</keyword>
<evidence type="ECO:0000259" key="8">
    <source>
        <dbReference type="Pfam" id="PF22672"/>
    </source>
</evidence>
<organism evidence="9 10">
    <name type="scientific">Plasmodium falciparum (isolate Dd2)</name>
    <dbReference type="NCBI Taxonomy" id="57267"/>
    <lineage>
        <taxon>Eukaryota</taxon>
        <taxon>Sar</taxon>
        <taxon>Alveolata</taxon>
        <taxon>Apicomplexa</taxon>
        <taxon>Aconoidasida</taxon>
        <taxon>Haemosporida</taxon>
        <taxon>Plasmodiidae</taxon>
        <taxon>Plasmodium</taxon>
        <taxon>Plasmodium (Laverania)</taxon>
    </lineage>
</organism>
<dbReference type="Pfam" id="PF05424">
    <property type="entry name" value="Duffy_binding"/>
    <property type="match status" value="4"/>
</dbReference>
<feature type="domain" description="Plasmodium falciparum erythrocyte membrane protein 1 acidic terminal segment" evidence="5">
    <location>
        <begin position="2521"/>
        <end position="2964"/>
    </location>
</feature>
<evidence type="ECO:0000256" key="2">
    <source>
        <dbReference type="SAM" id="MobiDB-lite"/>
    </source>
</evidence>
<dbReference type="InterPro" id="IPR004258">
    <property type="entry name" value="DBL"/>
</dbReference>
<dbReference type="InterPro" id="IPR008602">
    <property type="entry name" value="Duffy-antigen-binding"/>
</dbReference>
<dbReference type="Pfam" id="PF18562">
    <property type="entry name" value="CIDR1_gamma"/>
    <property type="match status" value="2"/>
</dbReference>
<dbReference type="Gene3D" id="1.20.1310.20">
    <property type="entry name" value="Duffy-antigen binding domain"/>
    <property type="match status" value="4"/>
</dbReference>
<reference evidence="10" key="1">
    <citation type="submission" date="2006-09" db="EMBL/GenBank/DDBJ databases">
        <title>Annotation of Plasmodium falciparum Dd2.</title>
        <authorList>
            <consortium name="The Broad Institute Genome Sequencing Platform"/>
            <person name="Volkman S.K."/>
            <person name="Neafsey D.E."/>
            <person name="Dash A.P."/>
            <person name="Chitnis C.E."/>
            <person name="Hartl D.L."/>
            <person name="Young S.K."/>
            <person name="Zeng Q."/>
            <person name="Koehrsen M."/>
            <person name="Alvarado L."/>
            <person name="Berlin A."/>
            <person name="Borenstein D."/>
            <person name="Chapman S.B."/>
            <person name="Chen Z."/>
            <person name="Engels R."/>
            <person name="Freedman E."/>
            <person name="Gellesch M."/>
            <person name="Goldberg J."/>
            <person name="Griggs A."/>
            <person name="Gujja S."/>
            <person name="Heilman E.R."/>
            <person name="Heiman D.I."/>
            <person name="Howarth C."/>
            <person name="Jen D."/>
            <person name="Larson L."/>
            <person name="Mehta T."/>
            <person name="Neiman D."/>
            <person name="Park D."/>
            <person name="Pearson M."/>
            <person name="Roberts A."/>
            <person name="Saif S."/>
            <person name="Shea T."/>
            <person name="Shenoy N."/>
            <person name="Sisk P."/>
            <person name="Stolte C."/>
            <person name="Sykes S."/>
            <person name="Walk T."/>
            <person name="White J."/>
            <person name="Yandava C."/>
            <person name="Haas B."/>
            <person name="Henn M.R."/>
            <person name="Nusbaum C."/>
            <person name="Birren B."/>
        </authorList>
    </citation>
    <scope>NUCLEOTIDE SEQUENCE [LARGE SCALE GENOMIC DNA]</scope>
</reference>
<dbReference type="InterPro" id="IPR044932">
    <property type="entry name" value="PfEMP1_ATS_sf"/>
</dbReference>
<dbReference type="OMA" id="KIETQWK"/>
<evidence type="ECO:0000313" key="10">
    <source>
        <dbReference type="Proteomes" id="UP000054282"/>
    </source>
</evidence>
<dbReference type="InterPro" id="IPR029210">
    <property type="entry name" value="PfEMP1_NTS"/>
</dbReference>
<dbReference type="Gene3D" id="1.20.58.1930">
    <property type="match status" value="2"/>
</dbReference>
<evidence type="ECO:0000259" key="5">
    <source>
        <dbReference type="Pfam" id="PF15445"/>
    </source>
</evidence>
<feature type="domain" description="Duffy-binding-like" evidence="8">
    <location>
        <begin position="1464"/>
        <end position="1608"/>
    </location>
</feature>
<dbReference type="InterPro" id="IPR054595">
    <property type="entry name" value="DBL_C"/>
</dbReference>
<evidence type="ECO:0008006" key="11">
    <source>
        <dbReference type="Google" id="ProtNLM"/>
    </source>
</evidence>
<feature type="domain" description="Duffy-antigen binding" evidence="4">
    <location>
        <begin position="880"/>
        <end position="1078"/>
    </location>
</feature>
<accession>A0A0L7LW44</accession>
<feature type="compositionally biased region" description="Pro residues" evidence="2">
    <location>
        <begin position="2410"/>
        <end position="2430"/>
    </location>
</feature>
<feature type="compositionally biased region" description="Basic and acidic residues" evidence="2">
    <location>
        <begin position="2335"/>
        <end position="2345"/>
    </location>
</feature>
<dbReference type="EMBL" id="DS016070">
    <property type="protein sequence ID" value="KOB84866.1"/>
    <property type="molecule type" value="Genomic_DNA"/>
</dbReference>
<feature type="domain" description="Duffy-binding-like" evidence="3">
    <location>
        <begin position="569"/>
        <end position="714"/>
    </location>
</feature>
<dbReference type="FunFam" id="1.10.1900.40:FF:000004">
    <property type="entry name" value="Erythrocyte membrane protein 1, PfEMP1"/>
    <property type="match status" value="1"/>
</dbReference>
<name>A0A0L7LW44_PLAF4</name>
<dbReference type="Pfam" id="PF15445">
    <property type="entry name" value="ATS"/>
    <property type="match status" value="1"/>
</dbReference>
<feature type="compositionally biased region" description="Basic and acidic residues" evidence="2">
    <location>
        <begin position="2355"/>
        <end position="2380"/>
    </location>
</feature>
<feature type="domain" description="Duffy-antigen binding" evidence="4">
    <location>
        <begin position="2014"/>
        <end position="2188"/>
    </location>
</feature>
<feature type="domain" description="Duffy-antigen binding" evidence="4">
    <location>
        <begin position="127"/>
        <end position="308"/>
    </location>
</feature>
<feature type="domain" description="Cysteine-rich interdomain region 1 gamma" evidence="7">
    <location>
        <begin position="1657"/>
        <end position="1704"/>
    </location>
</feature>
<feature type="region of interest" description="Disordered" evidence="2">
    <location>
        <begin position="2636"/>
        <end position="2655"/>
    </location>
</feature>
<evidence type="ECO:0000259" key="3">
    <source>
        <dbReference type="Pfam" id="PF03011"/>
    </source>
</evidence>
<feature type="compositionally biased region" description="Pro residues" evidence="2">
    <location>
        <begin position="2497"/>
        <end position="2512"/>
    </location>
</feature>
<dbReference type="GO" id="GO:0016020">
    <property type="term" value="C:membrane"/>
    <property type="evidence" value="ECO:0007669"/>
    <property type="project" value="InterPro"/>
</dbReference>
<evidence type="ECO:0000259" key="7">
    <source>
        <dbReference type="Pfam" id="PF18562"/>
    </source>
</evidence>
<proteinExistence type="predicted"/>
<feature type="domain" description="Duffy-antigen binding" evidence="4">
    <location>
        <begin position="1258"/>
        <end position="1427"/>
    </location>
</feature>
<feature type="domain" description="Cysteine-rich interdomain region 1 gamma" evidence="7">
    <location>
        <begin position="503"/>
        <end position="553"/>
    </location>
</feature>